<evidence type="ECO:0000259" key="5">
    <source>
        <dbReference type="Pfam" id="PF09294"/>
    </source>
</evidence>
<evidence type="ECO:0000256" key="1">
    <source>
        <dbReference type="SAM" id="MobiDB-lite"/>
    </source>
</evidence>
<dbReference type="InterPro" id="IPR003961">
    <property type="entry name" value="FN3_dom"/>
</dbReference>
<sequence>MTALLWMLAWLPQVLLAVIELPQPVVLNLNSSHFIHMLEWEPGPGTPTGVYYQVTVNTEMGTSWVPVVGCEHVQHSLVCSLTKAFSDPKQVYFTKITALLEAQHSQAGLFNSVIHGGFQPIKDTQLDLPRLTVTPCGQDLCVDLLPPMEHLKEIYDSLHYKLRVKSKNADRAQFSKDTKSLRRVILKDLASDRQYCVSVCFSGRDSLVQRESNYSQPVCAFTPAHYTADTWISASLCLLVICAVVVVALLVYTGFICLKRRPLPSVLASIQHKEELLVVSSHKTSLLSVLIFKPTAPSAGERRSSQTSVESDEESVTESTGWSRGGGYKLQVGNNLTSSSSSTLSAPLSLQPQPPPSFSSNQTFDFFVAEAEPSISTETRSDAGLKEPLSTHTASHSDSDPCPADTDCLTAGRKVVGEGGSQDVNLLTLTFGRHGDGEKSHFDTAGEPEMDNTSQIRDTEEVAIETDSCSGDDEEEHSGYKRR</sequence>
<dbReference type="KEGG" id="cgob:115026039"/>
<organism evidence="6 7">
    <name type="scientific">Cottoperca gobio</name>
    <name type="common">Frogmouth</name>
    <name type="synonym">Aphritis gobio</name>
    <dbReference type="NCBI Taxonomy" id="56716"/>
    <lineage>
        <taxon>Eukaryota</taxon>
        <taxon>Metazoa</taxon>
        <taxon>Chordata</taxon>
        <taxon>Craniata</taxon>
        <taxon>Vertebrata</taxon>
        <taxon>Euteleostomi</taxon>
        <taxon>Actinopterygii</taxon>
        <taxon>Neopterygii</taxon>
        <taxon>Teleostei</taxon>
        <taxon>Neoteleostei</taxon>
        <taxon>Acanthomorphata</taxon>
        <taxon>Eupercaria</taxon>
        <taxon>Perciformes</taxon>
        <taxon>Notothenioidei</taxon>
        <taxon>Bovichtidae</taxon>
        <taxon>Cottoperca</taxon>
    </lineage>
</organism>
<feature type="transmembrane region" description="Helical" evidence="2">
    <location>
        <begin position="231"/>
        <end position="252"/>
    </location>
</feature>
<reference evidence="7 8" key="1">
    <citation type="submission" date="2025-04" db="UniProtKB">
        <authorList>
            <consortium name="RefSeq"/>
        </authorList>
    </citation>
    <scope>IDENTIFICATION</scope>
</reference>
<evidence type="ECO:0000313" key="6">
    <source>
        <dbReference type="Proteomes" id="UP000504630"/>
    </source>
</evidence>
<dbReference type="InterPro" id="IPR036116">
    <property type="entry name" value="FN3_sf"/>
</dbReference>
<feature type="signal peptide" evidence="3">
    <location>
        <begin position="1"/>
        <end position="17"/>
    </location>
</feature>
<dbReference type="Pfam" id="PF09294">
    <property type="entry name" value="Interfer-bind"/>
    <property type="match status" value="1"/>
</dbReference>
<dbReference type="InterPro" id="IPR050650">
    <property type="entry name" value="Type-II_Cytokine-TF_Rcpt"/>
</dbReference>
<feature type="region of interest" description="Disordered" evidence="1">
    <location>
        <begin position="341"/>
        <end position="361"/>
    </location>
</feature>
<keyword evidence="6" id="KW-1185">Reference proteome</keyword>
<dbReference type="GO" id="GO:0004896">
    <property type="term" value="F:cytokine receptor activity"/>
    <property type="evidence" value="ECO:0007669"/>
    <property type="project" value="TreeGrafter"/>
</dbReference>
<dbReference type="OrthoDB" id="10031784at2759"/>
<dbReference type="Proteomes" id="UP000504630">
    <property type="component" value="Chromosome 21"/>
</dbReference>
<protein>
    <submittedName>
        <fullName evidence="7 8">Interferon alpha/beta receptor 2-like</fullName>
    </submittedName>
</protein>
<dbReference type="InterPro" id="IPR015373">
    <property type="entry name" value="Interferon/interleukin_rcp_dom"/>
</dbReference>
<feature type="compositionally biased region" description="Basic and acidic residues" evidence="1">
    <location>
        <begin position="433"/>
        <end position="444"/>
    </location>
</feature>
<dbReference type="Pfam" id="PF01108">
    <property type="entry name" value="Tissue_fac"/>
    <property type="match status" value="1"/>
</dbReference>
<dbReference type="InterPro" id="IPR013783">
    <property type="entry name" value="Ig-like_fold"/>
</dbReference>
<gene>
    <name evidence="7 8" type="primary">LOC115026039</name>
</gene>
<dbReference type="GO" id="GO:0005886">
    <property type="term" value="C:plasma membrane"/>
    <property type="evidence" value="ECO:0007669"/>
    <property type="project" value="TreeGrafter"/>
</dbReference>
<proteinExistence type="predicted"/>
<feature type="compositionally biased region" description="Low complexity" evidence="1">
    <location>
        <begin position="341"/>
        <end position="351"/>
    </location>
</feature>
<dbReference type="GeneID" id="115026039"/>
<evidence type="ECO:0000256" key="3">
    <source>
        <dbReference type="SAM" id="SignalP"/>
    </source>
</evidence>
<keyword evidence="2" id="KW-0472">Membrane</keyword>
<feature type="domain" description="Fibronectin type-III" evidence="4">
    <location>
        <begin position="5"/>
        <end position="106"/>
    </location>
</feature>
<keyword evidence="2" id="KW-1133">Transmembrane helix</keyword>
<dbReference type="SUPFAM" id="SSF49265">
    <property type="entry name" value="Fibronectin type III"/>
    <property type="match status" value="2"/>
</dbReference>
<dbReference type="RefSeq" id="XP_029314459.1">
    <property type="nucleotide sequence ID" value="XM_029458599.1"/>
</dbReference>
<dbReference type="RefSeq" id="XP_029314460.1">
    <property type="nucleotide sequence ID" value="XM_029458600.1"/>
</dbReference>
<dbReference type="PANTHER" id="PTHR20859">
    <property type="entry name" value="INTERFERON/INTERLEUKIN RECEPTOR"/>
    <property type="match status" value="1"/>
</dbReference>
<accession>A0A6J2RWY8</accession>
<keyword evidence="2" id="KW-0812">Transmembrane</keyword>
<evidence type="ECO:0000313" key="8">
    <source>
        <dbReference type="RefSeq" id="XP_029314460.1"/>
    </source>
</evidence>
<evidence type="ECO:0000313" key="7">
    <source>
        <dbReference type="RefSeq" id="XP_029314459.1"/>
    </source>
</evidence>
<evidence type="ECO:0000256" key="2">
    <source>
        <dbReference type="SAM" id="Phobius"/>
    </source>
</evidence>
<feature type="chain" id="PRO_5044642534" evidence="3">
    <location>
        <begin position="18"/>
        <end position="483"/>
    </location>
</feature>
<keyword evidence="3" id="KW-0732">Signal</keyword>
<dbReference type="PANTHER" id="PTHR20859:SF93">
    <property type="entry name" value="CYTOKINE RECEPTOR FAMILY MEMBER B12-RELATED"/>
    <property type="match status" value="1"/>
</dbReference>
<evidence type="ECO:0000259" key="4">
    <source>
        <dbReference type="Pfam" id="PF01108"/>
    </source>
</evidence>
<feature type="region of interest" description="Disordered" evidence="1">
    <location>
        <begin position="298"/>
        <end position="328"/>
    </location>
</feature>
<dbReference type="GeneTree" id="ENSGT00510000048978"/>
<dbReference type="Gene3D" id="2.60.40.10">
    <property type="entry name" value="Immunoglobulins"/>
    <property type="match status" value="1"/>
</dbReference>
<feature type="domain" description="Interferon/interleukin receptor" evidence="5">
    <location>
        <begin position="124"/>
        <end position="223"/>
    </location>
</feature>
<feature type="region of interest" description="Disordered" evidence="1">
    <location>
        <begin position="432"/>
        <end position="483"/>
    </location>
</feature>
<feature type="region of interest" description="Disordered" evidence="1">
    <location>
        <begin position="375"/>
        <end position="402"/>
    </location>
</feature>
<dbReference type="AlphaFoldDB" id="A0A6J2RWY8"/>
<name>A0A6J2RWY8_COTGO</name>